<evidence type="ECO:0000313" key="9">
    <source>
        <dbReference type="Proteomes" id="UP000799757"/>
    </source>
</evidence>
<feature type="region of interest" description="Disordered" evidence="6">
    <location>
        <begin position="190"/>
        <end position="235"/>
    </location>
</feature>
<dbReference type="EMBL" id="MU001824">
    <property type="protein sequence ID" value="KAF2796725.1"/>
    <property type="molecule type" value="Genomic_DNA"/>
</dbReference>
<dbReference type="OrthoDB" id="6910977at2759"/>
<protein>
    <recommendedName>
        <fullName evidence="7">C2H2-type domain-containing protein</fullName>
    </recommendedName>
</protein>
<feature type="region of interest" description="Disordered" evidence="6">
    <location>
        <begin position="54"/>
        <end position="84"/>
    </location>
</feature>
<proteinExistence type="predicted"/>
<keyword evidence="2" id="KW-0677">Repeat</keyword>
<dbReference type="GO" id="GO:0045944">
    <property type="term" value="P:positive regulation of transcription by RNA polymerase II"/>
    <property type="evidence" value="ECO:0007669"/>
    <property type="project" value="UniProtKB-ARBA"/>
</dbReference>
<dbReference type="SUPFAM" id="SSF57667">
    <property type="entry name" value="beta-beta-alpha zinc fingers"/>
    <property type="match status" value="1"/>
</dbReference>
<evidence type="ECO:0000256" key="2">
    <source>
        <dbReference type="ARBA" id="ARBA00022737"/>
    </source>
</evidence>
<dbReference type="AlphaFoldDB" id="A0A6A6XLE6"/>
<evidence type="ECO:0000256" key="5">
    <source>
        <dbReference type="PROSITE-ProRule" id="PRU00042"/>
    </source>
</evidence>
<dbReference type="PROSITE" id="PS00028">
    <property type="entry name" value="ZINC_FINGER_C2H2_1"/>
    <property type="match status" value="2"/>
</dbReference>
<dbReference type="InterPro" id="IPR036236">
    <property type="entry name" value="Znf_C2H2_sf"/>
</dbReference>
<feature type="region of interest" description="Disordered" evidence="6">
    <location>
        <begin position="340"/>
        <end position="382"/>
    </location>
</feature>
<keyword evidence="4" id="KW-0862">Zinc</keyword>
<feature type="region of interest" description="Disordered" evidence="6">
    <location>
        <begin position="1"/>
        <end position="41"/>
    </location>
</feature>
<dbReference type="GO" id="GO:0005634">
    <property type="term" value="C:nucleus"/>
    <property type="evidence" value="ECO:0007669"/>
    <property type="project" value="UniProtKB-ARBA"/>
</dbReference>
<dbReference type="GO" id="GO:0008270">
    <property type="term" value="F:zinc ion binding"/>
    <property type="evidence" value="ECO:0007669"/>
    <property type="project" value="UniProtKB-KW"/>
</dbReference>
<dbReference type="SMART" id="SM00355">
    <property type="entry name" value="ZnF_C2H2"/>
    <property type="match status" value="3"/>
</dbReference>
<feature type="domain" description="C2H2-type" evidence="7">
    <location>
        <begin position="241"/>
        <end position="268"/>
    </location>
</feature>
<accession>A0A6A6XLE6</accession>
<feature type="compositionally biased region" description="Polar residues" evidence="6">
    <location>
        <begin position="75"/>
        <end position="84"/>
    </location>
</feature>
<evidence type="ECO:0000259" key="7">
    <source>
        <dbReference type="PROSITE" id="PS50157"/>
    </source>
</evidence>
<organism evidence="8 9">
    <name type="scientific">Melanomma pulvis-pyrius CBS 109.77</name>
    <dbReference type="NCBI Taxonomy" id="1314802"/>
    <lineage>
        <taxon>Eukaryota</taxon>
        <taxon>Fungi</taxon>
        <taxon>Dikarya</taxon>
        <taxon>Ascomycota</taxon>
        <taxon>Pezizomycotina</taxon>
        <taxon>Dothideomycetes</taxon>
        <taxon>Pleosporomycetidae</taxon>
        <taxon>Pleosporales</taxon>
        <taxon>Melanommataceae</taxon>
        <taxon>Melanomma</taxon>
    </lineage>
</organism>
<reference evidence="8" key="1">
    <citation type="journal article" date="2020" name="Stud. Mycol.">
        <title>101 Dothideomycetes genomes: a test case for predicting lifestyles and emergence of pathogens.</title>
        <authorList>
            <person name="Haridas S."/>
            <person name="Albert R."/>
            <person name="Binder M."/>
            <person name="Bloem J."/>
            <person name="Labutti K."/>
            <person name="Salamov A."/>
            <person name="Andreopoulos B."/>
            <person name="Baker S."/>
            <person name="Barry K."/>
            <person name="Bills G."/>
            <person name="Bluhm B."/>
            <person name="Cannon C."/>
            <person name="Castanera R."/>
            <person name="Culley D."/>
            <person name="Daum C."/>
            <person name="Ezra D."/>
            <person name="Gonzalez J."/>
            <person name="Henrissat B."/>
            <person name="Kuo A."/>
            <person name="Liang C."/>
            <person name="Lipzen A."/>
            <person name="Lutzoni F."/>
            <person name="Magnuson J."/>
            <person name="Mondo S."/>
            <person name="Nolan M."/>
            <person name="Ohm R."/>
            <person name="Pangilinan J."/>
            <person name="Park H.-J."/>
            <person name="Ramirez L."/>
            <person name="Alfaro M."/>
            <person name="Sun H."/>
            <person name="Tritt A."/>
            <person name="Yoshinaga Y."/>
            <person name="Zwiers L.-H."/>
            <person name="Turgeon B."/>
            <person name="Goodwin S."/>
            <person name="Spatafora J."/>
            <person name="Crous P."/>
            <person name="Grigoriev I."/>
        </authorList>
    </citation>
    <scope>NUCLEOTIDE SEQUENCE</scope>
    <source>
        <strain evidence="8">CBS 109.77</strain>
    </source>
</reference>
<evidence type="ECO:0000256" key="3">
    <source>
        <dbReference type="ARBA" id="ARBA00022771"/>
    </source>
</evidence>
<dbReference type="InterPro" id="IPR013087">
    <property type="entry name" value="Znf_C2H2_type"/>
</dbReference>
<dbReference type="InterPro" id="IPR050329">
    <property type="entry name" value="GLI_C2H2-zinc-finger"/>
</dbReference>
<name>A0A6A6XLE6_9PLEO</name>
<keyword evidence="1" id="KW-0479">Metal-binding</keyword>
<evidence type="ECO:0000256" key="1">
    <source>
        <dbReference type="ARBA" id="ARBA00022723"/>
    </source>
</evidence>
<dbReference type="Gene3D" id="3.30.160.60">
    <property type="entry name" value="Classic Zinc Finger"/>
    <property type="match status" value="1"/>
</dbReference>
<gene>
    <name evidence="8" type="ORF">K505DRAFT_237133</name>
</gene>
<sequence>MSSRGRTTPPFNSPYQQAIKSTSLLHSPAYPSPARSDSEASRYPADSLSLYSYSQSFHPSGPPTNAILYPPSPQPTESWAHLSSGTSPLMTEAIVDPWTSGAYDHPVSRSPLPWANDDESHTSSLSSTRDMSIFSRESSVHAFPQIKLERGSEWATEEERHAQLTVSPERLNASIFPYGQSYHSPQLPKFDMSSGDVYEPRDFDQPSYEPSKSPHVRDPSTGITARTRTRRNHTTSETANFSCHICHKLFQRSYNHKTHMEIHNPTRKKEHICPHKDCERKFVRKTDLDRHRNSVHFKLKQFRCIKCDSHFARKDTLRRHEEDGCSRRNELSNATVLSRSRSMRIGSGAPMQYYHSPRPDGYDTRSPPLFRDDSFPVSPSGY</sequence>
<dbReference type="GO" id="GO:0000981">
    <property type="term" value="F:DNA-binding transcription factor activity, RNA polymerase II-specific"/>
    <property type="evidence" value="ECO:0007669"/>
    <property type="project" value="TreeGrafter"/>
</dbReference>
<dbReference type="Proteomes" id="UP000799757">
    <property type="component" value="Unassembled WGS sequence"/>
</dbReference>
<feature type="compositionally biased region" description="Polar residues" evidence="6">
    <location>
        <begin position="1"/>
        <end position="25"/>
    </location>
</feature>
<keyword evidence="9" id="KW-1185">Reference proteome</keyword>
<dbReference type="GO" id="GO:0000978">
    <property type="term" value="F:RNA polymerase II cis-regulatory region sequence-specific DNA binding"/>
    <property type="evidence" value="ECO:0007669"/>
    <property type="project" value="TreeGrafter"/>
</dbReference>
<feature type="domain" description="C2H2-type" evidence="7">
    <location>
        <begin position="271"/>
        <end position="301"/>
    </location>
</feature>
<keyword evidence="3 5" id="KW-0863">Zinc-finger</keyword>
<evidence type="ECO:0000256" key="4">
    <source>
        <dbReference type="ARBA" id="ARBA00022833"/>
    </source>
</evidence>
<dbReference type="PROSITE" id="PS50157">
    <property type="entry name" value="ZINC_FINGER_C2H2_2"/>
    <property type="match status" value="2"/>
</dbReference>
<evidence type="ECO:0000313" key="8">
    <source>
        <dbReference type="EMBL" id="KAF2796725.1"/>
    </source>
</evidence>
<dbReference type="PANTHER" id="PTHR19818:SF149">
    <property type="entry name" value="C2H2-TYPE DOMAIN-CONTAINING PROTEIN"/>
    <property type="match status" value="1"/>
</dbReference>
<dbReference type="PANTHER" id="PTHR19818">
    <property type="entry name" value="ZINC FINGER PROTEIN ZIC AND GLI"/>
    <property type="match status" value="1"/>
</dbReference>
<evidence type="ECO:0000256" key="6">
    <source>
        <dbReference type="SAM" id="MobiDB-lite"/>
    </source>
</evidence>